<feature type="domain" description="Core-binding (CB)" evidence="4">
    <location>
        <begin position="59"/>
        <end position="146"/>
    </location>
</feature>
<dbReference type="InterPro" id="IPR013762">
    <property type="entry name" value="Integrase-like_cat_sf"/>
</dbReference>
<proteinExistence type="predicted"/>
<dbReference type="InterPro" id="IPR044068">
    <property type="entry name" value="CB"/>
</dbReference>
<protein>
    <submittedName>
        <fullName evidence="5">Site-specific tyrosine recombinase XerC</fullName>
    </submittedName>
</protein>
<evidence type="ECO:0000256" key="1">
    <source>
        <dbReference type="ARBA" id="ARBA00023125"/>
    </source>
</evidence>
<evidence type="ECO:0000313" key="6">
    <source>
        <dbReference type="Proteomes" id="UP000235464"/>
    </source>
</evidence>
<dbReference type="PANTHER" id="PTHR30349:SF64">
    <property type="entry name" value="PROPHAGE INTEGRASE INTD-RELATED"/>
    <property type="match status" value="1"/>
</dbReference>
<accession>A0A2N9B9Y0</accession>
<evidence type="ECO:0000259" key="4">
    <source>
        <dbReference type="PROSITE" id="PS51900"/>
    </source>
</evidence>
<organism evidence="5 6">
    <name type="scientific">Streptomyces chartreusis NRRL 3882</name>
    <dbReference type="NCBI Taxonomy" id="1079985"/>
    <lineage>
        <taxon>Bacteria</taxon>
        <taxon>Bacillati</taxon>
        <taxon>Actinomycetota</taxon>
        <taxon>Actinomycetes</taxon>
        <taxon>Kitasatosporales</taxon>
        <taxon>Streptomycetaceae</taxon>
        <taxon>Streptomyces</taxon>
    </lineage>
</organism>
<sequence length="496" mass="56788">MIIDVSGVGGFVEYFFVSHAKVRRYAGAVDGVDLDWVEYVTRKGALKEGTPFFLGSDMRPLEPLTSCFFDMAKRLDAGSLQDYTYDLMDLADFLGQLDPPTDLLSATEDDLVAYRDELMEYQDEPVSAATWMRRRAAINNFYEWAVEDARLLDRRPYHRRKDGKDVLSVSVVNDLDVRHLTYSQWRFLKQVGLRGLLPDERADRSFRGAAPLRNSAAAELAVTTGMRLREFSTLLDIEVGTPRPDGSAALVDLREMAKYKLPRTVEIQHATLREIDFYRRTERAKIVHEAARTLHRHRAELFVVDDINSRQGKLSGVLHGRRRTFTIKDMDVATRRIAVIEGDRGLEPMALFVGRGGRMLSAQRWHQIFEDAHVRALRISKEHKLETVVPRAFKIHDLRHTFAIFMLQLLTELVAEQEAELRRLGGHTAYLADHISRSPQLTVQRLLGHRQATSTMRYLRYIRKTNLLVARAIADWNAQDTTYADYAARLTQGRAA</sequence>
<dbReference type="GO" id="GO:0006310">
    <property type="term" value="P:DNA recombination"/>
    <property type="evidence" value="ECO:0007669"/>
    <property type="project" value="UniProtKB-KW"/>
</dbReference>
<dbReference type="InterPro" id="IPR010998">
    <property type="entry name" value="Integrase_recombinase_N"/>
</dbReference>
<dbReference type="EMBL" id="LT963352">
    <property type="protein sequence ID" value="SOR80152.1"/>
    <property type="molecule type" value="Genomic_DNA"/>
</dbReference>
<dbReference type="Proteomes" id="UP000235464">
    <property type="component" value="Chromosome I"/>
</dbReference>
<dbReference type="InterPro" id="IPR011010">
    <property type="entry name" value="DNA_brk_join_enz"/>
</dbReference>
<evidence type="ECO:0000256" key="3">
    <source>
        <dbReference type="PROSITE-ProRule" id="PRU01248"/>
    </source>
</evidence>
<name>A0A2N9B9Y0_STRCX</name>
<evidence type="ECO:0000313" key="5">
    <source>
        <dbReference type="EMBL" id="SOR80152.1"/>
    </source>
</evidence>
<gene>
    <name evidence="5" type="ORF">SCNRRL3882_3608</name>
</gene>
<dbReference type="Pfam" id="PF02899">
    <property type="entry name" value="Phage_int_SAM_1"/>
    <property type="match status" value="1"/>
</dbReference>
<dbReference type="PROSITE" id="PS51900">
    <property type="entry name" value="CB"/>
    <property type="match status" value="1"/>
</dbReference>
<dbReference type="InterPro" id="IPR004107">
    <property type="entry name" value="Integrase_SAM-like_N"/>
</dbReference>
<reference evidence="6" key="1">
    <citation type="submission" date="2017-11" db="EMBL/GenBank/DDBJ databases">
        <authorList>
            <person name="Wibberg D."/>
        </authorList>
    </citation>
    <scope>NUCLEOTIDE SEQUENCE [LARGE SCALE GENOMIC DNA]</scope>
</reference>
<dbReference type="InterPro" id="IPR050090">
    <property type="entry name" value="Tyrosine_recombinase_XerCD"/>
</dbReference>
<keyword evidence="1 3" id="KW-0238">DNA-binding</keyword>
<dbReference type="GO" id="GO:0003677">
    <property type="term" value="F:DNA binding"/>
    <property type="evidence" value="ECO:0007669"/>
    <property type="project" value="UniProtKB-UniRule"/>
</dbReference>
<keyword evidence="6" id="KW-1185">Reference proteome</keyword>
<dbReference type="SUPFAM" id="SSF56349">
    <property type="entry name" value="DNA breaking-rejoining enzymes"/>
    <property type="match status" value="2"/>
</dbReference>
<keyword evidence="2" id="KW-0233">DNA recombination</keyword>
<dbReference type="GO" id="GO:0015074">
    <property type="term" value="P:DNA integration"/>
    <property type="evidence" value="ECO:0007669"/>
    <property type="project" value="InterPro"/>
</dbReference>
<dbReference type="AlphaFoldDB" id="A0A2N9B9Y0"/>
<dbReference type="PANTHER" id="PTHR30349">
    <property type="entry name" value="PHAGE INTEGRASE-RELATED"/>
    <property type="match status" value="1"/>
</dbReference>
<dbReference type="Gene3D" id="1.10.150.130">
    <property type="match status" value="1"/>
</dbReference>
<dbReference type="Gene3D" id="1.10.443.10">
    <property type="entry name" value="Intergrase catalytic core"/>
    <property type="match status" value="1"/>
</dbReference>
<evidence type="ECO:0000256" key="2">
    <source>
        <dbReference type="ARBA" id="ARBA00023172"/>
    </source>
</evidence>